<dbReference type="GO" id="GO:0003677">
    <property type="term" value="F:DNA binding"/>
    <property type="evidence" value="ECO:0007669"/>
    <property type="project" value="UniProtKB-KW"/>
</dbReference>
<dbReference type="Gene3D" id="3.90.1150.30">
    <property type="match status" value="1"/>
</dbReference>
<dbReference type="AlphaFoldDB" id="A0A3A1VHP7"/>
<gene>
    <name evidence="1" type="ORF">D3P08_03440</name>
</gene>
<dbReference type="PANTHER" id="PTHR35145">
    <property type="entry name" value="CYTOPLASMIC PROTEIN-RELATED"/>
    <property type="match status" value="1"/>
</dbReference>
<keyword evidence="1" id="KW-0238">DNA-binding</keyword>
<dbReference type="InterPro" id="IPR007351">
    <property type="entry name" value="YjbR"/>
</dbReference>
<accession>A0A3A1VHP7</accession>
<comment type="caution">
    <text evidence="1">The sequence shown here is derived from an EMBL/GenBank/DDBJ whole genome shotgun (WGS) entry which is preliminary data.</text>
</comment>
<dbReference type="PANTHER" id="PTHR35145:SF1">
    <property type="entry name" value="CYTOPLASMIC PROTEIN"/>
    <property type="match status" value="1"/>
</dbReference>
<dbReference type="Proteomes" id="UP000266482">
    <property type="component" value="Unassembled WGS sequence"/>
</dbReference>
<dbReference type="RefSeq" id="WP_119598054.1">
    <property type="nucleotide sequence ID" value="NZ_QXQA01000002.1"/>
</dbReference>
<organism evidence="1 2">
    <name type="scientific">Paenibacillus nanensis</name>
    <dbReference type="NCBI Taxonomy" id="393251"/>
    <lineage>
        <taxon>Bacteria</taxon>
        <taxon>Bacillati</taxon>
        <taxon>Bacillota</taxon>
        <taxon>Bacilli</taxon>
        <taxon>Bacillales</taxon>
        <taxon>Paenibacillaceae</taxon>
        <taxon>Paenibacillus</taxon>
    </lineage>
</organism>
<protein>
    <submittedName>
        <fullName evidence="1">MmcQ/YjbR family DNA-binding protein</fullName>
    </submittedName>
</protein>
<dbReference type="OrthoDB" id="9789813at2"/>
<keyword evidence="2" id="KW-1185">Reference proteome</keyword>
<dbReference type="SUPFAM" id="SSF142906">
    <property type="entry name" value="YjbR-like"/>
    <property type="match status" value="1"/>
</dbReference>
<proteinExistence type="predicted"/>
<name>A0A3A1VHP7_9BACL</name>
<dbReference type="InterPro" id="IPR038056">
    <property type="entry name" value="YjbR-like_sf"/>
</dbReference>
<reference evidence="1 2" key="1">
    <citation type="submission" date="2018-09" db="EMBL/GenBank/DDBJ databases">
        <title>Paenibacillus aracenensis nov. sp. isolated from a cave in southern Spain.</title>
        <authorList>
            <person name="Jurado V."/>
            <person name="Gutierrez-Patricio S."/>
            <person name="Gonzalez-Pimentel J.L."/>
            <person name="Miller A.Z."/>
            <person name="Laiz L."/>
            <person name="Saiz-Jimenez C."/>
        </authorList>
    </citation>
    <scope>NUCLEOTIDE SEQUENCE [LARGE SCALE GENOMIC DNA]</scope>
    <source>
        <strain evidence="1 2">DSM 22867</strain>
    </source>
</reference>
<sequence length="118" mass="14018">MIDREEIFSYVKEKFNTEPDYPWFKYPNYAVLRHDRDGKWYGVIMNVPRVKLGLPGEGRVDIINLKGDPEFISILRSQQGILPAYHMNKEHWITIVLDSPYPKAEIFDLINWSYKLTK</sequence>
<dbReference type="EMBL" id="QXQA01000002">
    <property type="protein sequence ID" value="RIX59222.1"/>
    <property type="molecule type" value="Genomic_DNA"/>
</dbReference>
<evidence type="ECO:0000313" key="2">
    <source>
        <dbReference type="Proteomes" id="UP000266482"/>
    </source>
</evidence>
<evidence type="ECO:0000313" key="1">
    <source>
        <dbReference type="EMBL" id="RIX59222.1"/>
    </source>
</evidence>
<dbReference type="InterPro" id="IPR058532">
    <property type="entry name" value="YjbR/MT2646/Rv2570-like"/>
</dbReference>
<dbReference type="Pfam" id="PF04237">
    <property type="entry name" value="YjbR"/>
    <property type="match status" value="1"/>
</dbReference>